<comment type="catalytic activity">
    <reaction evidence="6 8">
        <text>hydrogencarbonate + H(+) = CO2 + H2O</text>
        <dbReference type="Rhea" id="RHEA:10748"/>
        <dbReference type="ChEBI" id="CHEBI:15377"/>
        <dbReference type="ChEBI" id="CHEBI:15378"/>
        <dbReference type="ChEBI" id="CHEBI:16526"/>
        <dbReference type="ChEBI" id="CHEBI:17544"/>
        <dbReference type="EC" id="4.2.1.1"/>
    </reaction>
</comment>
<protein>
    <recommendedName>
        <fullName evidence="2 8">Carbonic anhydrase</fullName>
        <ecNumber evidence="2 8">4.2.1.1</ecNumber>
    </recommendedName>
    <alternativeName>
        <fullName evidence="8">Carbonate dehydratase</fullName>
    </alternativeName>
</protein>
<comment type="function">
    <text evidence="8">Reversible hydration of carbon dioxide.</text>
</comment>
<sequence length="209" mass="23923">MPFDFDAAIHKQYDIVPLDRDFIPSKQIAKPHILWVGCSDSLTLETFTLDILQDEIFVHRNLGNILSNGDLSSESAVAWAVELLKVEHIVVCGHYGCGLTKSNDPKALYGWSNLSGQTQRNVLIATRDIARLHKMNDEFLGEVKDKSDERSHEHRLEEIYTLAEAGWLRRQPNVKEAIRERGLQIHAFVYDRETNSAVRLVEIDEKRET</sequence>
<dbReference type="InterPro" id="IPR001765">
    <property type="entry name" value="Carbonic_anhydrase"/>
</dbReference>
<evidence type="ECO:0000256" key="7">
    <source>
        <dbReference type="PIRSR" id="PIRSR601765-1"/>
    </source>
</evidence>
<evidence type="ECO:0000313" key="9">
    <source>
        <dbReference type="EMBL" id="TVY34223.1"/>
    </source>
</evidence>
<dbReference type="GO" id="GO:0004089">
    <property type="term" value="F:carbonate dehydratase activity"/>
    <property type="evidence" value="ECO:0007669"/>
    <property type="project" value="UniProtKB-UniRule"/>
</dbReference>
<comment type="cofactor">
    <cofactor evidence="7">
        <name>Zn(2+)</name>
        <dbReference type="ChEBI" id="CHEBI:29105"/>
    </cofactor>
    <text evidence="7">Binds 1 zinc ion per subunit.</text>
</comment>
<evidence type="ECO:0000256" key="5">
    <source>
        <dbReference type="ARBA" id="ARBA00023239"/>
    </source>
</evidence>
<feature type="binding site" evidence="7">
    <location>
        <position position="40"/>
    </location>
    <ligand>
        <name>Zn(2+)</name>
        <dbReference type="ChEBI" id="CHEBI:29105"/>
    </ligand>
</feature>
<keyword evidence="4 7" id="KW-0862">Zinc</keyword>
<keyword evidence="5 8" id="KW-0456">Lyase</keyword>
<evidence type="ECO:0000256" key="1">
    <source>
        <dbReference type="ARBA" id="ARBA00006217"/>
    </source>
</evidence>
<evidence type="ECO:0000256" key="2">
    <source>
        <dbReference type="ARBA" id="ARBA00012925"/>
    </source>
</evidence>
<evidence type="ECO:0000256" key="3">
    <source>
        <dbReference type="ARBA" id="ARBA00022723"/>
    </source>
</evidence>
<dbReference type="Pfam" id="PF00484">
    <property type="entry name" value="Pro_CA"/>
    <property type="match status" value="1"/>
</dbReference>
<dbReference type="PANTHER" id="PTHR11002">
    <property type="entry name" value="CARBONIC ANHYDRASE"/>
    <property type="match status" value="1"/>
</dbReference>
<comment type="caution">
    <text evidence="9">The sequence shown here is derived from an EMBL/GenBank/DDBJ whole genome shotgun (WGS) entry which is preliminary data.</text>
</comment>
<evidence type="ECO:0000313" key="10">
    <source>
        <dbReference type="Proteomes" id="UP000462212"/>
    </source>
</evidence>
<comment type="similarity">
    <text evidence="1 8">Belongs to the beta-class carbonic anhydrase family.</text>
</comment>
<dbReference type="Gene3D" id="3.40.1050.10">
    <property type="entry name" value="Carbonic anhydrase"/>
    <property type="match status" value="1"/>
</dbReference>
<dbReference type="EC" id="4.2.1.1" evidence="2 8"/>
<evidence type="ECO:0000256" key="6">
    <source>
        <dbReference type="ARBA" id="ARBA00048348"/>
    </source>
</evidence>
<dbReference type="GO" id="GO:0034599">
    <property type="term" value="P:cellular response to oxidative stress"/>
    <property type="evidence" value="ECO:0007669"/>
    <property type="project" value="TreeGrafter"/>
</dbReference>
<dbReference type="OrthoDB" id="10248475at2759"/>
<dbReference type="GO" id="GO:0071244">
    <property type="term" value="P:cellular response to carbon dioxide"/>
    <property type="evidence" value="ECO:0007669"/>
    <property type="project" value="TreeGrafter"/>
</dbReference>
<gene>
    <name evidence="9" type="ORF">LSUB1_G006068</name>
</gene>
<dbReference type="GO" id="GO:0008270">
    <property type="term" value="F:zinc ion binding"/>
    <property type="evidence" value="ECO:0007669"/>
    <property type="project" value="UniProtKB-UniRule"/>
</dbReference>
<dbReference type="AlphaFoldDB" id="A0A8H8U7F6"/>
<evidence type="ECO:0000256" key="4">
    <source>
        <dbReference type="ARBA" id="ARBA00022833"/>
    </source>
</evidence>
<feature type="binding site" evidence="7">
    <location>
        <position position="38"/>
    </location>
    <ligand>
        <name>Zn(2+)</name>
        <dbReference type="ChEBI" id="CHEBI:29105"/>
    </ligand>
</feature>
<dbReference type="EMBL" id="QGMJ01000675">
    <property type="protein sequence ID" value="TVY34223.1"/>
    <property type="molecule type" value="Genomic_DNA"/>
</dbReference>
<feature type="binding site" evidence="7">
    <location>
        <position position="94"/>
    </location>
    <ligand>
        <name>Zn(2+)</name>
        <dbReference type="ChEBI" id="CHEBI:29105"/>
    </ligand>
</feature>
<accession>A0A8H8U7F6</accession>
<dbReference type="InterPro" id="IPR036874">
    <property type="entry name" value="Carbonic_anhydrase_sf"/>
</dbReference>
<dbReference type="Proteomes" id="UP000462212">
    <property type="component" value="Unassembled WGS sequence"/>
</dbReference>
<dbReference type="SUPFAM" id="SSF53056">
    <property type="entry name" value="beta-carbonic anhydrase, cab"/>
    <property type="match status" value="1"/>
</dbReference>
<feature type="binding site" evidence="7">
    <location>
        <position position="97"/>
    </location>
    <ligand>
        <name>Zn(2+)</name>
        <dbReference type="ChEBI" id="CHEBI:29105"/>
    </ligand>
</feature>
<dbReference type="SMART" id="SM00947">
    <property type="entry name" value="Pro_CA"/>
    <property type="match status" value="1"/>
</dbReference>
<organism evidence="9 10">
    <name type="scientific">Lachnellula subtilissima</name>
    <dbReference type="NCBI Taxonomy" id="602034"/>
    <lineage>
        <taxon>Eukaryota</taxon>
        <taxon>Fungi</taxon>
        <taxon>Dikarya</taxon>
        <taxon>Ascomycota</taxon>
        <taxon>Pezizomycotina</taxon>
        <taxon>Leotiomycetes</taxon>
        <taxon>Helotiales</taxon>
        <taxon>Lachnaceae</taxon>
        <taxon>Lachnellula</taxon>
    </lineage>
</organism>
<dbReference type="PANTHER" id="PTHR11002:SF76">
    <property type="entry name" value="CARBONIC ANHYDRASE"/>
    <property type="match status" value="1"/>
</dbReference>
<keyword evidence="3 7" id="KW-0479">Metal-binding</keyword>
<reference evidence="9 10" key="1">
    <citation type="submission" date="2018-05" db="EMBL/GenBank/DDBJ databases">
        <title>Genome sequencing and assembly of the regulated plant pathogen Lachnellula willkommii and related sister species for the development of diagnostic species identification markers.</title>
        <authorList>
            <person name="Giroux E."/>
            <person name="Bilodeau G."/>
        </authorList>
    </citation>
    <scope>NUCLEOTIDE SEQUENCE [LARGE SCALE GENOMIC DNA]</scope>
    <source>
        <strain evidence="9 10">CBS 197.66</strain>
    </source>
</reference>
<proteinExistence type="inferred from homology"/>
<keyword evidence="10" id="KW-1185">Reference proteome</keyword>
<dbReference type="GO" id="GO:0005737">
    <property type="term" value="C:cytoplasm"/>
    <property type="evidence" value="ECO:0007669"/>
    <property type="project" value="TreeGrafter"/>
</dbReference>
<name>A0A8H8U7F6_9HELO</name>
<evidence type="ECO:0000256" key="8">
    <source>
        <dbReference type="RuleBase" id="RU003956"/>
    </source>
</evidence>